<keyword evidence="8" id="KW-1185">Reference proteome</keyword>
<keyword evidence="6" id="KW-0143">Chaperone</keyword>
<dbReference type="OrthoDB" id="1748577at2759"/>
<evidence type="ECO:0000256" key="5">
    <source>
        <dbReference type="ARBA" id="ARBA00022840"/>
    </source>
</evidence>
<dbReference type="PANTHER" id="PTHR11353">
    <property type="entry name" value="CHAPERONIN"/>
    <property type="match status" value="1"/>
</dbReference>
<dbReference type="Pfam" id="PF00118">
    <property type="entry name" value="Cpn60_TCP1"/>
    <property type="match status" value="1"/>
</dbReference>
<comment type="subunit">
    <text evidence="3">Component of the T-complex protein 1 (TCP1) complex.</text>
</comment>
<dbReference type="InterPro" id="IPR002423">
    <property type="entry name" value="Cpn60/GroEL/TCP-1"/>
</dbReference>
<evidence type="ECO:0000256" key="3">
    <source>
        <dbReference type="ARBA" id="ARBA00011381"/>
    </source>
</evidence>
<reference evidence="7 8" key="1">
    <citation type="journal article" date="2014" name="Genome Announc.">
        <title>Genome Sequence of the Microsporidian Species Nematocida sp1 Strain ERTm6 (ATCC PRA-372).</title>
        <authorList>
            <person name="Bakowski M.A."/>
            <person name="Priest M."/>
            <person name="Young S."/>
            <person name="Cuomo C.A."/>
            <person name="Troemel E.R."/>
        </authorList>
    </citation>
    <scope>NUCLEOTIDE SEQUENCE [LARGE SCALE GENOMIC DNA]</scope>
    <source>
        <strain evidence="7 8">ERTm6</strain>
    </source>
</reference>
<dbReference type="Gene3D" id="3.50.7.10">
    <property type="entry name" value="GroEL"/>
    <property type="match status" value="1"/>
</dbReference>
<sequence>MNGAAFGGNRLMRSNTAESAGIACVLKNIEGIVSLCDIVKTSYGVNGMYKLVVNSQKRLIISRSVATILSGCDVEHPALRMIVEPVAHLAQMGDCTGFLMCILGEILRKCALFIEKGILPTELASALRESGDSMSEIIKKISVEEKFSLDSAEIIRKISSGIVKNKKIAELLGESISEISKNGSFPIDSIRVTKINVGALEDSERFKGLLLESSPVGLVTTGENLKTAIYTCPLAISNMETKGTVLLKNAQDLLTYAQDDEKTTKEFVDKLVANGVGLLVCSGSVDALMLDYLNEKKVALLKVHSKFDLRRLCMLFGGRMANILRPMEEQYLGLCTSLGTQTLGEKKYTKVEGKGQIVTLMLRGTLPAHLEESEKLVTKAVYALQVCANESMRTGSLRLLRGAGECEREIAAALQEEAEKYTDVRQIAAKIFAEAIEAVGRKSTSMEDAPQDVFDVAAIKERAIEYAAVLSSDILSVSQMFITKNEDTLSAPKRPGHWDDRD</sequence>
<dbReference type="EMBL" id="AKIJ01000007">
    <property type="protein sequence ID" value="KFG25122.1"/>
    <property type="molecule type" value="Genomic_DNA"/>
</dbReference>
<proteinExistence type="inferred from homology"/>
<dbReference type="Gene3D" id="1.10.560.10">
    <property type="entry name" value="GroEL-like equatorial domain"/>
    <property type="match status" value="1"/>
</dbReference>
<evidence type="ECO:0000313" key="7">
    <source>
        <dbReference type="EMBL" id="KFG25122.1"/>
    </source>
</evidence>
<evidence type="ECO:0000256" key="4">
    <source>
        <dbReference type="ARBA" id="ARBA00022741"/>
    </source>
</evidence>
<organism evidence="7 8">
    <name type="scientific">Nematocida ausubeli (strain ATCC PRA-371 / ERTm2)</name>
    <name type="common">Nematode killer fungus</name>
    <dbReference type="NCBI Taxonomy" id="1913371"/>
    <lineage>
        <taxon>Eukaryota</taxon>
        <taxon>Fungi</taxon>
        <taxon>Fungi incertae sedis</taxon>
        <taxon>Microsporidia</taxon>
        <taxon>Nematocida</taxon>
    </lineage>
</organism>
<dbReference type="Proteomes" id="UP000054524">
    <property type="component" value="Unassembled WGS sequence"/>
</dbReference>
<dbReference type="GO" id="GO:0140662">
    <property type="term" value="F:ATP-dependent protein folding chaperone"/>
    <property type="evidence" value="ECO:0007669"/>
    <property type="project" value="InterPro"/>
</dbReference>
<dbReference type="AlphaFoldDB" id="A0A086IZ04"/>
<dbReference type="RefSeq" id="XP_052903677.1">
    <property type="nucleotide sequence ID" value="XM_053050048.1"/>
</dbReference>
<dbReference type="SUPFAM" id="SSF52029">
    <property type="entry name" value="GroEL apical domain-like"/>
    <property type="match status" value="1"/>
</dbReference>
<keyword evidence="5" id="KW-0067">ATP-binding</keyword>
<dbReference type="InterPro" id="IPR027413">
    <property type="entry name" value="GROEL-like_equatorial_sf"/>
</dbReference>
<dbReference type="GeneID" id="77677417"/>
<gene>
    <name evidence="7" type="ORF">NESG_02444</name>
</gene>
<evidence type="ECO:0000256" key="2">
    <source>
        <dbReference type="ARBA" id="ARBA00008020"/>
    </source>
</evidence>
<dbReference type="HOGENOM" id="CLU_008891_4_3_1"/>
<dbReference type="InterPro" id="IPR017998">
    <property type="entry name" value="Chaperone_TCP-1"/>
</dbReference>
<dbReference type="SUPFAM" id="SSF48592">
    <property type="entry name" value="GroEL equatorial domain-like"/>
    <property type="match status" value="1"/>
</dbReference>
<evidence type="ECO:0000256" key="1">
    <source>
        <dbReference type="ARBA" id="ARBA00002912"/>
    </source>
</evidence>
<accession>A0A086IZ04</accession>
<dbReference type="GO" id="GO:0005524">
    <property type="term" value="F:ATP binding"/>
    <property type="evidence" value="ECO:0007669"/>
    <property type="project" value="UniProtKB-KW"/>
</dbReference>
<name>A0A086IZ04_NEMA1</name>
<protein>
    <recommendedName>
        <fullName evidence="9">T-complex protein 1 subunit theta</fullName>
    </recommendedName>
</protein>
<dbReference type="InterPro" id="IPR027409">
    <property type="entry name" value="GroEL-like_apical_dom_sf"/>
</dbReference>
<comment type="caution">
    <text evidence="7">The sequence shown here is derived from an EMBL/GenBank/DDBJ whole genome shotgun (WGS) entry which is preliminary data.</text>
</comment>
<dbReference type="Gene3D" id="3.30.260.10">
    <property type="entry name" value="TCP-1-like chaperonin intermediate domain"/>
    <property type="match status" value="1"/>
</dbReference>
<comment type="function">
    <text evidence="1">Molecular chaperone; assists the folding of proteins upon ATP hydrolysis.</text>
</comment>
<dbReference type="SUPFAM" id="SSF54849">
    <property type="entry name" value="GroEL-intermediate domain like"/>
    <property type="match status" value="1"/>
</dbReference>
<evidence type="ECO:0000256" key="6">
    <source>
        <dbReference type="ARBA" id="ARBA00023186"/>
    </source>
</evidence>
<keyword evidence="4" id="KW-0547">Nucleotide-binding</keyword>
<comment type="similarity">
    <text evidence="2">Belongs to the TCP-1 chaperonin family.</text>
</comment>
<evidence type="ECO:0000313" key="8">
    <source>
        <dbReference type="Proteomes" id="UP000054524"/>
    </source>
</evidence>
<evidence type="ECO:0008006" key="9">
    <source>
        <dbReference type="Google" id="ProtNLM"/>
    </source>
</evidence>
<dbReference type="InterPro" id="IPR027410">
    <property type="entry name" value="TCP-1-like_intermed_sf"/>
</dbReference>